<feature type="transmembrane region" description="Helical" evidence="1">
    <location>
        <begin position="9"/>
        <end position="28"/>
    </location>
</feature>
<protein>
    <submittedName>
        <fullName evidence="2">Uncharacterized protein</fullName>
    </submittedName>
</protein>
<sequence>MVYLYRMKLFVYVCINQVNYFVICLVFTENVSMLASHPTGQHFLYQRVTKILQTEKL</sequence>
<feature type="non-terminal residue" evidence="2">
    <location>
        <position position="57"/>
    </location>
</feature>
<dbReference type="EMBL" id="HACG01036418">
    <property type="protein sequence ID" value="CEK83283.1"/>
    <property type="molecule type" value="Transcribed_RNA"/>
</dbReference>
<keyword evidence="1" id="KW-1133">Transmembrane helix</keyword>
<accession>A0A0B7AQY0</accession>
<organism evidence="2">
    <name type="scientific">Arion vulgaris</name>
    <dbReference type="NCBI Taxonomy" id="1028688"/>
    <lineage>
        <taxon>Eukaryota</taxon>
        <taxon>Metazoa</taxon>
        <taxon>Spiralia</taxon>
        <taxon>Lophotrochozoa</taxon>
        <taxon>Mollusca</taxon>
        <taxon>Gastropoda</taxon>
        <taxon>Heterobranchia</taxon>
        <taxon>Euthyneura</taxon>
        <taxon>Panpulmonata</taxon>
        <taxon>Eupulmonata</taxon>
        <taxon>Stylommatophora</taxon>
        <taxon>Helicina</taxon>
        <taxon>Arionoidea</taxon>
        <taxon>Arionidae</taxon>
        <taxon>Arion</taxon>
    </lineage>
</organism>
<reference evidence="2" key="1">
    <citation type="submission" date="2014-12" db="EMBL/GenBank/DDBJ databases">
        <title>Insight into the proteome of Arion vulgaris.</title>
        <authorList>
            <person name="Aradska J."/>
            <person name="Bulat T."/>
            <person name="Smidak R."/>
            <person name="Sarate P."/>
            <person name="Gangsoo J."/>
            <person name="Sialana F."/>
            <person name="Bilban M."/>
            <person name="Lubec G."/>
        </authorList>
    </citation>
    <scope>NUCLEOTIDE SEQUENCE</scope>
    <source>
        <tissue evidence="2">Skin</tissue>
    </source>
</reference>
<keyword evidence="1" id="KW-0472">Membrane</keyword>
<evidence type="ECO:0000313" key="2">
    <source>
        <dbReference type="EMBL" id="CEK83283.1"/>
    </source>
</evidence>
<gene>
    <name evidence="2" type="primary">ORF136265</name>
</gene>
<dbReference type="AlphaFoldDB" id="A0A0B7AQY0"/>
<keyword evidence="1" id="KW-0812">Transmembrane</keyword>
<evidence type="ECO:0000256" key="1">
    <source>
        <dbReference type="SAM" id="Phobius"/>
    </source>
</evidence>
<name>A0A0B7AQY0_9EUPU</name>
<proteinExistence type="predicted"/>